<feature type="transmembrane region" description="Helical" evidence="1">
    <location>
        <begin position="82"/>
        <end position="100"/>
    </location>
</feature>
<keyword evidence="1" id="KW-1133">Transmembrane helix</keyword>
<organism evidence="2 3">
    <name type="scientific">Pedobacter segetis</name>
    <dbReference type="NCBI Taxonomy" id="2793069"/>
    <lineage>
        <taxon>Bacteria</taxon>
        <taxon>Pseudomonadati</taxon>
        <taxon>Bacteroidota</taxon>
        <taxon>Sphingobacteriia</taxon>
        <taxon>Sphingobacteriales</taxon>
        <taxon>Sphingobacteriaceae</taxon>
        <taxon>Pedobacter</taxon>
    </lineage>
</organism>
<feature type="transmembrane region" description="Helical" evidence="1">
    <location>
        <begin position="159"/>
        <end position="177"/>
    </location>
</feature>
<dbReference type="EMBL" id="JAEHFY010000007">
    <property type="protein sequence ID" value="MBK0382483.1"/>
    <property type="molecule type" value="Genomic_DNA"/>
</dbReference>
<keyword evidence="1" id="KW-0472">Membrane</keyword>
<feature type="transmembrane region" description="Helical" evidence="1">
    <location>
        <begin position="32"/>
        <end position="51"/>
    </location>
</feature>
<sequence length="192" mass="21625">MSLKNLNVRSWVIFFIILAATATRFIPLTGNVAWFNFTPVGAIALFAGTYFQNRWKAYLAPLMLLFISDIFINHAYTGTWNLFYGGFQWIYLSFAIMVFIGSLIKKVNVGSVFLASIAGVFVHWIVTDIEPWLAGTLYNKDITGYYQSLVAAIPFERNLLLGNLVFGALLYGAFELAKSKFGILKTNKELAY</sequence>
<dbReference type="Pfam" id="PF20221">
    <property type="entry name" value="DUF6580"/>
    <property type="match status" value="1"/>
</dbReference>
<feature type="transmembrane region" description="Helical" evidence="1">
    <location>
        <begin position="58"/>
        <end position="76"/>
    </location>
</feature>
<evidence type="ECO:0000313" key="2">
    <source>
        <dbReference type="EMBL" id="MBK0382483.1"/>
    </source>
</evidence>
<gene>
    <name evidence="2" type="ORF">I5M32_05865</name>
</gene>
<feature type="transmembrane region" description="Helical" evidence="1">
    <location>
        <begin position="7"/>
        <end position="26"/>
    </location>
</feature>
<feature type="transmembrane region" description="Helical" evidence="1">
    <location>
        <begin position="107"/>
        <end position="126"/>
    </location>
</feature>
<evidence type="ECO:0000256" key="1">
    <source>
        <dbReference type="SAM" id="Phobius"/>
    </source>
</evidence>
<keyword evidence="3" id="KW-1185">Reference proteome</keyword>
<dbReference type="RefSeq" id="WP_200585267.1">
    <property type="nucleotide sequence ID" value="NZ_JAEHFY010000007.1"/>
</dbReference>
<evidence type="ECO:0000313" key="3">
    <source>
        <dbReference type="Proteomes" id="UP000660024"/>
    </source>
</evidence>
<dbReference type="InterPro" id="IPR046487">
    <property type="entry name" value="DUF6580"/>
</dbReference>
<dbReference type="Proteomes" id="UP000660024">
    <property type="component" value="Unassembled WGS sequence"/>
</dbReference>
<keyword evidence="1" id="KW-0812">Transmembrane</keyword>
<accession>A0ABS1BHX4</accession>
<reference evidence="2 3" key="1">
    <citation type="submission" date="2020-12" db="EMBL/GenBank/DDBJ databases">
        <title>Bacterial novel species Pedobacter sp. SD-b isolated from soil.</title>
        <authorList>
            <person name="Jung H.-Y."/>
        </authorList>
    </citation>
    <scope>NUCLEOTIDE SEQUENCE [LARGE SCALE GENOMIC DNA]</scope>
    <source>
        <strain evidence="2 3">SD-b</strain>
    </source>
</reference>
<comment type="caution">
    <text evidence="2">The sequence shown here is derived from an EMBL/GenBank/DDBJ whole genome shotgun (WGS) entry which is preliminary data.</text>
</comment>
<proteinExistence type="predicted"/>
<name>A0ABS1BHX4_9SPHI</name>
<protein>
    <submittedName>
        <fullName evidence="2">Uncharacterized protein</fullName>
    </submittedName>
</protein>